<dbReference type="Proteomes" id="UP000288805">
    <property type="component" value="Unassembled WGS sequence"/>
</dbReference>
<name>A0A438K759_VITVI</name>
<dbReference type="EMBL" id="QGNW01000014">
    <property type="protein sequence ID" value="RVX17048.1"/>
    <property type="molecule type" value="Genomic_DNA"/>
</dbReference>
<dbReference type="AlphaFoldDB" id="A0A438K759"/>
<dbReference type="PANTHER" id="PTHR24559:SF444">
    <property type="entry name" value="REVERSE TRANSCRIPTASE DOMAIN-CONTAINING PROTEIN"/>
    <property type="match status" value="1"/>
</dbReference>
<dbReference type="InterPro" id="IPR043128">
    <property type="entry name" value="Rev_trsase/Diguanyl_cyclase"/>
</dbReference>
<dbReference type="SUPFAM" id="SSF56672">
    <property type="entry name" value="DNA/RNA polymerases"/>
    <property type="match status" value="1"/>
</dbReference>
<reference evidence="2 3" key="1">
    <citation type="journal article" date="2018" name="PLoS Genet.">
        <title>Population sequencing reveals clonal diversity and ancestral inbreeding in the grapevine cultivar Chardonnay.</title>
        <authorList>
            <person name="Roach M.J."/>
            <person name="Johnson D.L."/>
            <person name="Bohlmann J."/>
            <person name="van Vuuren H.J."/>
            <person name="Jones S.J."/>
            <person name="Pretorius I.S."/>
            <person name="Schmidt S.A."/>
            <person name="Borneman A.R."/>
        </authorList>
    </citation>
    <scope>NUCLEOTIDE SEQUENCE [LARGE SCALE GENOMIC DNA]</scope>
    <source>
        <strain evidence="3">cv. Chardonnay</strain>
        <tissue evidence="2">Leaf</tissue>
    </source>
</reference>
<proteinExistence type="predicted"/>
<dbReference type="PANTHER" id="PTHR24559">
    <property type="entry name" value="TRANSPOSON TY3-I GAG-POL POLYPROTEIN"/>
    <property type="match status" value="1"/>
</dbReference>
<comment type="caution">
    <text evidence="2">The sequence shown here is derived from an EMBL/GenBank/DDBJ whole genome shotgun (WGS) entry which is preliminary data.</text>
</comment>
<sequence>MDSIVGHGMLSFLNVFFEYHQIPMAPTYEEKIAFIMSHGLYCYKVMPFKLKNAGATYQRLMTKIFKPLISHTVEVYIDDIVVKSKTKEKHTRHFAGKFLGFMVTHRGIEVSLDQVKAVMETSAPKSKIRAVTPHRQTHCLGTLHSPIHRQTETLLPCVEGSRCNRIDGELPVRVRRNQALPHTTAYSKQPLA</sequence>
<dbReference type="Pfam" id="PF00078">
    <property type="entry name" value="RVT_1"/>
    <property type="match status" value="1"/>
</dbReference>
<organism evidence="2 3">
    <name type="scientific">Vitis vinifera</name>
    <name type="common">Grape</name>
    <dbReference type="NCBI Taxonomy" id="29760"/>
    <lineage>
        <taxon>Eukaryota</taxon>
        <taxon>Viridiplantae</taxon>
        <taxon>Streptophyta</taxon>
        <taxon>Embryophyta</taxon>
        <taxon>Tracheophyta</taxon>
        <taxon>Spermatophyta</taxon>
        <taxon>Magnoliopsida</taxon>
        <taxon>eudicotyledons</taxon>
        <taxon>Gunneridae</taxon>
        <taxon>Pentapetalae</taxon>
        <taxon>rosids</taxon>
        <taxon>Vitales</taxon>
        <taxon>Vitaceae</taxon>
        <taxon>Viteae</taxon>
        <taxon>Vitis</taxon>
    </lineage>
</organism>
<dbReference type="CDD" id="cd01647">
    <property type="entry name" value="RT_LTR"/>
    <property type="match status" value="1"/>
</dbReference>
<dbReference type="Gene3D" id="3.30.70.270">
    <property type="match status" value="1"/>
</dbReference>
<accession>A0A438K759</accession>
<dbReference type="InterPro" id="IPR000477">
    <property type="entry name" value="RT_dom"/>
</dbReference>
<dbReference type="Gene3D" id="3.10.10.10">
    <property type="entry name" value="HIV Type 1 Reverse Transcriptase, subunit A, domain 1"/>
    <property type="match status" value="1"/>
</dbReference>
<protein>
    <submittedName>
        <fullName evidence="2">Retrovirus-related Pol polyprotein from transposon 17.6</fullName>
    </submittedName>
</protein>
<dbReference type="InterPro" id="IPR043502">
    <property type="entry name" value="DNA/RNA_pol_sf"/>
</dbReference>
<gene>
    <name evidence="2" type="primary">pol_2410</name>
    <name evidence="2" type="ORF">CK203_003028</name>
</gene>
<dbReference type="InterPro" id="IPR053134">
    <property type="entry name" value="RNA-dir_DNA_polymerase"/>
</dbReference>
<evidence type="ECO:0000259" key="1">
    <source>
        <dbReference type="Pfam" id="PF00078"/>
    </source>
</evidence>
<evidence type="ECO:0000313" key="3">
    <source>
        <dbReference type="Proteomes" id="UP000288805"/>
    </source>
</evidence>
<evidence type="ECO:0000313" key="2">
    <source>
        <dbReference type="EMBL" id="RVX17048.1"/>
    </source>
</evidence>
<feature type="domain" description="Reverse transcriptase" evidence="1">
    <location>
        <begin position="10"/>
        <end position="118"/>
    </location>
</feature>